<comment type="caution">
    <text evidence="2">The sequence shown here is derived from an EMBL/GenBank/DDBJ whole genome shotgun (WGS) entry which is preliminary data.</text>
</comment>
<dbReference type="InterPro" id="IPR011856">
    <property type="entry name" value="tRNA_endonuc-like_dom_sf"/>
</dbReference>
<feature type="domain" description="Restriction endonuclease type IV Mrr" evidence="1">
    <location>
        <begin position="35"/>
        <end position="146"/>
    </location>
</feature>
<evidence type="ECO:0000313" key="2">
    <source>
        <dbReference type="EMBL" id="MEN2766856.1"/>
    </source>
</evidence>
<name>A0ABU9XF24_9BACI</name>
<keyword evidence="2" id="KW-0255">Endonuclease</keyword>
<dbReference type="InterPro" id="IPR011335">
    <property type="entry name" value="Restrct_endonuc-II-like"/>
</dbReference>
<dbReference type="GO" id="GO:0004519">
    <property type="term" value="F:endonuclease activity"/>
    <property type="evidence" value="ECO:0007669"/>
    <property type="project" value="UniProtKB-KW"/>
</dbReference>
<dbReference type="RefSeq" id="WP_345824325.1">
    <property type="nucleotide sequence ID" value="NZ_JBDIML010000002.1"/>
</dbReference>
<dbReference type="InterPro" id="IPR052906">
    <property type="entry name" value="Type_IV_Methyl-Rstrct_Enzyme"/>
</dbReference>
<reference evidence="2 3" key="1">
    <citation type="submission" date="2024-05" db="EMBL/GenBank/DDBJ databases">
        <authorList>
            <person name="Haq I."/>
            <person name="Ullah Z."/>
            <person name="Ahmad R."/>
            <person name="Li M."/>
            <person name="Tong Y."/>
        </authorList>
    </citation>
    <scope>NUCLEOTIDE SEQUENCE [LARGE SCALE GENOMIC DNA]</scope>
    <source>
        <strain evidence="2 3">16A2E</strain>
    </source>
</reference>
<dbReference type="PANTHER" id="PTHR30015">
    <property type="entry name" value="MRR RESTRICTION SYSTEM PROTEIN"/>
    <property type="match status" value="1"/>
</dbReference>
<keyword evidence="3" id="KW-1185">Reference proteome</keyword>
<evidence type="ECO:0000259" key="1">
    <source>
        <dbReference type="Pfam" id="PF04471"/>
    </source>
</evidence>
<dbReference type="Pfam" id="PF04471">
    <property type="entry name" value="Mrr_cat"/>
    <property type="match status" value="1"/>
</dbReference>
<protein>
    <submittedName>
        <fullName evidence="2">Restriction endonuclease</fullName>
    </submittedName>
</protein>
<proteinExistence type="predicted"/>
<dbReference type="Gene3D" id="3.40.1350.10">
    <property type="match status" value="1"/>
</dbReference>
<accession>A0ABU9XF24</accession>
<gene>
    <name evidence="2" type="ORF">ABC228_06640</name>
</gene>
<dbReference type="SUPFAM" id="SSF52980">
    <property type="entry name" value="Restriction endonuclease-like"/>
    <property type="match status" value="1"/>
</dbReference>
<organism evidence="2 3">
    <name type="scientific">Ornithinibacillus xuwenensis</name>
    <dbReference type="NCBI Taxonomy" id="3144668"/>
    <lineage>
        <taxon>Bacteria</taxon>
        <taxon>Bacillati</taxon>
        <taxon>Bacillota</taxon>
        <taxon>Bacilli</taxon>
        <taxon>Bacillales</taxon>
        <taxon>Bacillaceae</taxon>
        <taxon>Ornithinibacillus</taxon>
    </lineage>
</organism>
<dbReference type="Proteomes" id="UP001444625">
    <property type="component" value="Unassembled WGS sequence"/>
</dbReference>
<dbReference type="EMBL" id="JBDIML010000002">
    <property type="protein sequence ID" value="MEN2766856.1"/>
    <property type="molecule type" value="Genomic_DNA"/>
</dbReference>
<keyword evidence="2" id="KW-0540">Nuclease</keyword>
<dbReference type="InterPro" id="IPR007560">
    <property type="entry name" value="Restrct_endonuc_IV_Mrr"/>
</dbReference>
<sequence>MRQYWLTMIHDRRALLKYIWREEDVVLNVIKDSISKLDPWNMQKLIAGLLSAMGFQAVEKGKGPDGGVDVLAYHDIFGLEQPLIKAQVKHWKRKVSSKEVQQLTGAHPLEARSLFFSTNGFTKNALEVANQASVRIIEIDELVEMVVEWYEEMPSEVKALVLLQKMYVPK</sequence>
<dbReference type="PANTHER" id="PTHR30015:SF7">
    <property type="entry name" value="TYPE IV METHYL-DIRECTED RESTRICTION ENZYME ECOKMRR"/>
    <property type="match status" value="1"/>
</dbReference>
<keyword evidence="2" id="KW-0378">Hydrolase</keyword>
<evidence type="ECO:0000313" key="3">
    <source>
        <dbReference type="Proteomes" id="UP001444625"/>
    </source>
</evidence>